<proteinExistence type="predicted"/>
<comment type="caution">
    <text evidence="1">The sequence shown here is derived from an EMBL/GenBank/DDBJ whole genome shotgun (WGS) entry which is preliminary data.</text>
</comment>
<organism evidence="1 2">
    <name type="scientific">Eretmocerus hayati</name>
    <dbReference type="NCBI Taxonomy" id="131215"/>
    <lineage>
        <taxon>Eukaryota</taxon>
        <taxon>Metazoa</taxon>
        <taxon>Ecdysozoa</taxon>
        <taxon>Arthropoda</taxon>
        <taxon>Hexapoda</taxon>
        <taxon>Insecta</taxon>
        <taxon>Pterygota</taxon>
        <taxon>Neoptera</taxon>
        <taxon>Endopterygota</taxon>
        <taxon>Hymenoptera</taxon>
        <taxon>Apocrita</taxon>
        <taxon>Proctotrupomorpha</taxon>
        <taxon>Chalcidoidea</taxon>
        <taxon>Aphelinidae</taxon>
        <taxon>Aphelininae</taxon>
        <taxon>Eretmocerus</taxon>
    </lineage>
</organism>
<sequence length="471" mass="53528">MPCSTRDSKKNEVQSRVIQILETSNYSLNVVNRYKENIVHTSAVNNCIEIMKCILQYHENYCLERKNAFGWTPLMQAIRNENFEMVQFLLERGVAVNDFSFLGMSVLSLSCAISVKMFDLLYHKCPSALEYAAQDDFNPLCVAALKNDKKLFLKLIDLGLNVHKANAFTHTMMKRSTVPEITKLAKSYLSSEDYWNDLSEIQDLLDVGNSADEMCEGSKRYPLVGSRTRLNVPKIRVQHFPTLSTEEVSKHKKDLILNLQLNEGEREPSLISPTLSYANDSSVPVSPNTFIAHEDYLKSFPQLTVSHDGVKDVESDSNRSLEYEKEDRDLSPLVLKRCQDKRPPNLKLRNSSSDSDATLSYTPQFSPCKTPNLPQDISEENVFDETTPTPPKYKTPPRGIIQDPGLNRLVILLQRFGLKRHIPTFVEQEVDLDLFFTLSDKDLMEIGIENKSERLILLSVISECKSANVCS</sequence>
<evidence type="ECO:0000313" key="1">
    <source>
        <dbReference type="EMBL" id="KAJ8672485.1"/>
    </source>
</evidence>
<protein>
    <submittedName>
        <fullName evidence="1">Uncharacterized protein</fullName>
    </submittedName>
</protein>
<keyword evidence="2" id="KW-1185">Reference proteome</keyword>
<dbReference type="EMBL" id="CM056743">
    <property type="protein sequence ID" value="KAJ8672485.1"/>
    <property type="molecule type" value="Genomic_DNA"/>
</dbReference>
<gene>
    <name evidence="1" type="ORF">QAD02_003744</name>
</gene>
<reference evidence="1" key="1">
    <citation type="submission" date="2023-04" db="EMBL/GenBank/DDBJ databases">
        <title>A chromosome-level genome assembly of the parasitoid wasp Eretmocerus hayati.</title>
        <authorList>
            <person name="Zhong Y."/>
            <person name="Liu S."/>
            <person name="Liu Y."/>
        </authorList>
    </citation>
    <scope>NUCLEOTIDE SEQUENCE</scope>
    <source>
        <strain evidence="1">ZJU_SS_LIU_2023</strain>
    </source>
</reference>
<dbReference type="Proteomes" id="UP001239111">
    <property type="component" value="Chromosome 3"/>
</dbReference>
<accession>A0ACC2NMV3</accession>
<name>A0ACC2NMV3_9HYME</name>
<evidence type="ECO:0000313" key="2">
    <source>
        <dbReference type="Proteomes" id="UP001239111"/>
    </source>
</evidence>